<evidence type="ECO:0000313" key="2">
    <source>
        <dbReference type="EMBL" id="GGA35377.1"/>
    </source>
</evidence>
<reference evidence="3" key="1">
    <citation type="journal article" date="2019" name="Int. J. Syst. Evol. Microbiol.">
        <title>The Global Catalogue of Microorganisms (GCM) 10K type strain sequencing project: providing services to taxonomists for standard genome sequencing and annotation.</title>
        <authorList>
            <consortium name="The Broad Institute Genomics Platform"/>
            <consortium name="The Broad Institute Genome Sequencing Center for Infectious Disease"/>
            <person name="Wu L."/>
            <person name="Ma J."/>
        </authorList>
    </citation>
    <scope>NUCLEOTIDE SEQUENCE [LARGE SCALE GENOMIC DNA]</scope>
    <source>
        <strain evidence="3">CGMCC 1.12404</strain>
    </source>
</reference>
<feature type="domain" description="HTH cro/C1-type" evidence="1">
    <location>
        <begin position="4"/>
        <end position="58"/>
    </location>
</feature>
<dbReference type="EMBL" id="BMEX01000002">
    <property type="protein sequence ID" value="GGA35377.1"/>
    <property type="molecule type" value="Genomic_DNA"/>
</dbReference>
<dbReference type="InterPro" id="IPR010982">
    <property type="entry name" value="Lambda_DNA-bd_dom_sf"/>
</dbReference>
<accession>A0ABQ1G137</accession>
<evidence type="ECO:0000259" key="1">
    <source>
        <dbReference type="PROSITE" id="PS50943"/>
    </source>
</evidence>
<dbReference type="SUPFAM" id="SSF47413">
    <property type="entry name" value="lambda repressor-like DNA-binding domains"/>
    <property type="match status" value="1"/>
</dbReference>
<dbReference type="Proteomes" id="UP000617979">
    <property type="component" value="Unassembled WGS sequence"/>
</dbReference>
<name>A0ABQ1G137_9BACL</name>
<protein>
    <recommendedName>
        <fullName evidence="1">HTH cro/C1-type domain-containing protein</fullName>
    </recommendedName>
</protein>
<keyword evidence="3" id="KW-1185">Reference proteome</keyword>
<gene>
    <name evidence="2" type="ORF">GCM10007416_05260</name>
</gene>
<sequence length="73" mass="8438">MTRLKHIRQQKGLTQQITSNLLDISLRQYQFIEAGKRKPSYEVLCKLEEIFGLSHRELLAQNDGTGEPKCHQA</sequence>
<dbReference type="RefSeq" id="WP_188429595.1">
    <property type="nucleotide sequence ID" value="NZ_BMEX01000002.1"/>
</dbReference>
<dbReference type="Pfam" id="PF01381">
    <property type="entry name" value="HTH_3"/>
    <property type="match status" value="1"/>
</dbReference>
<dbReference type="InterPro" id="IPR001387">
    <property type="entry name" value="Cro/C1-type_HTH"/>
</dbReference>
<organism evidence="2 3">
    <name type="scientific">Kroppenstedtia guangzhouensis</name>
    <dbReference type="NCBI Taxonomy" id="1274356"/>
    <lineage>
        <taxon>Bacteria</taxon>
        <taxon>Bacillati</taxon>
        <taxon>Bacillota</taxon>
        <taxon>Bacilli</taxon>
        <taxon>Bacillales</taxon>
        <taxon>Thermoactinomycetaceae</taxon>
        <taxon>Kroppenstedtia</taxon>
    </lineage>
</organism>
<dbReference type="SMART" id="SM00530">
    <property type="entry name" value="HTH_XRE"/>
    <property type="match status" value="1"/>
</dbReference>
<dbReference type="PROSITE" id="PS50943">
    <property type="entry name" value="HTH_CROC1"/>
    <property type="match status" value="1"/>
</dbReference>
<evidence type="ECO:0000313" key="3">
    <source>
        <dbReference type="Proteomes" id="UP000617979"/>
    </source>
</evidence>
<proteinExistence type="predicted"/>
<dbReference type="Gene3D" id="1.10.260.40">
    <property type="entry name" value="lambda repressor-like DNA-binding domains"/>
    <property type="match status" value="1"/>
</dbReference>
<dbReference type="CDD" id="cd00093">
    <property type="entry name" value="HTH_XRE"/>
    <property type="match status" value="1"/>
</dbReference>
<comment type="caution">
    <text evidence="2">The sequence shown here is derived from an EMBL/GenBank/DDBJ whole genome shotgun (WGS) entry which is preliminary data.</text>
</comment>